<keyword evidence="2" id="KW-1185">Reference proteome</keyword>
<evidence type="ECO:0000313" key="2">
    <source>
        <dbReference type="Proteomes" id="UP001151760"/>
    </source>
</evidence>
<name>A0ABQ5DRP0_9ASTR</name>
<evidence type="ECO:0000313" key="1">
    <source>
        <dbReference type="EMBL" id="GJT39749.1"/>
    </source>
</evidence>
<accession>A0ABQ5DRP0</accession>
<dbReference type="Proteomes" id="UP001151760">
    <property type="component" value="Unassembled WGS sequence"/>
</dbReference>
<protein>
    <submittedName>
        <fullName evidence="1">Uncharacterized protein</fullName>
    </submittedName>
</protein>
<organism evidence="1 2">
    <name type="scientific">Tanacetum coccineum</name>
    <dbReference type="NCBI Taxonomy" id="301880"/>
    <lineage>
        <taxon>Eukaryota</taxon>
        <taxon>Viridiplantae</taxon>
        <taxon>Streptophyta</taxon>
        <taxon>Embryophyta</taxon>
        <taxon>Tracheophyta</taxon>
        <taxon>Spermatophyta</taxon>
        <taxon>Magnoliopsida</taxon>
        <taxon>eudicotyledons</taxon>
        <taxon>Gunneridae</taxon>
        <taxon>Pentapetalae</taxon>
        <taxon>asterids</taxon>
        <taxon>campanulids</taxon>
        <taxon>Asterales</taxon>
        <taxon>Asteraceae</taxon>
        <taxon>Asteroideae</taxon>
        <taxon>Anthemideae</taxon>
        <taxon>Anthemidinae</taxon>
        <taxon>Tanacetum</taxon>
    </lineage>
</organism>
<dbReference type="EMBL" id="BQNB010015413">
    <property type="protein sequence ID" value="GJT39749.1"/>
    <property type="molecule type" value="Genomic_DNA"/>
</dbReference>
<proteinExistence type="predicted"/>
<comment type="caution">
    <text evidence="1">The sequence shown here is derived from an EMBL/GenBank/DDBJ whole genome shotgun (WGS) entry which is preliminary data.</text>
</comment>
<reference evidence="1" key="1">
    <citation type="journal article" date="2022" name="Int. J. Mol. Sci.">
        <title>Draft Genome of Tanacetum Coccineum: Genomic Comparison of Closely Related Tanacetum-Family Plants.</title>
        <authorList>
            <person name="Yamashiro T."/>
            <person name="Shiraishi A."/>
            <person name="Nakayama K."/>
            <person name="Satake H."/>
        </authorList>
    </citation>
    <scope>NUCLEOTIDE SEQUENCE</scope>
</reference>
<gene>
    <name evidence="1" type="ORF">Tco_0939614</name>
</gene>
<sequence length="303" mass="33660">MWIFMMKVDLDGLSRMALKLRVTIKLPFPLRIWSEREGGEVPLGVRGSIIDDQDRSIAIFTVICAFHAPRSTDVSFLQRITPEPCAAEDAQARQPSKEQASALWFIIRLHADWIMAQAGRASWFLASAREDELDELLPAFHPAGSSPLLSLVDLLCIPTFSLRGVVFDVPIPTVPTFSTMDSAGSHRRVDDEMSNCMSRVAADPDSDDEVLGLRFSFGVSLSLVMVLYLWTNSLMMRLLDPRSESESDDDIEDYIPPIPYGAFKRMGRLMCVAAIVTLNLSILSGKSAGTRTFSTRKSANHMS</sequence>
<reference evidence="1" key="2">
    <citation type="submission" date="2022-01" db="EMBL/GenBank/DDBJ databases">
        <authorList>
            <person name="Yamashiro T."/>
            <person name="Shiraishi A."/>
            <person name="Satake H."/>
            <person name="Nakayama K."/>
        </authorList>
    </citation>
    <scope>NUCLEOTIDE SEQUENCE</scope>
</reference>